<proteinExistence type="predicted"/>
<keyword evidence="2" id="KW-1185">Reference proteome</keyword>
<comment type="caution">
    <text evidence="1">The sequence shown here is derived from an EMBL/GenBank/DDBJ whole genome shotgun (WGS) entry which is preliminary data.</text>
</comment>
<evidence type="ECO:0000313" key="1">
    <source>
        <dbReference type="EMBL" id="KAH3709835.1"/>
    </source>
</evidence>
<reference evidence="1" key="1">
    <citation type="journal article" date="2019" name="bioRxiv">
        <title>The Genome of the Zebra Mussel, Dreissena polymorpha: A Resource for Invasive Species Research.</title>
        <authorList>
            <person name="McCartney M.A."/>
            <person name="Auch B."/>
            <person name="Kono T."/>
            <person name="Mallez S."/>
            <person name="Zhang Y."/>
            <person name="Obille A."/>
            <person name="Becker A."/>
            <person name="Abrahante J.E."/>
            <person name="Garbe J."/>
            <person name="Badalamenti J.P."/>
            <person name="Herman A."/>
            <person name="Mangelson H."/>
            <person name="Liachko I."/>
            <person name="Sullivan S."/>
            <person name="Sone E.D."/>
            <person name="Koren S."/>
            <person name="Silverstein K.A.T."/>
            <person name="Beckman K.B."/>
            <person name="Gohl D.M."/>
        </authorList>
    </citation>
    <scope>NUCLEOTIDE SEQUENCE</scope>
    <source>
        <strain evidence="1">Duluth1</strain>
        <tissue evidence="1">Whole animal</tissue>
    </source>
</reference>
<reference evidence="1" key="2">
    <citation type="submission" date="2020-11" db="EMBL/GenBank/DDBJ databases">
        <authorList>
            <person name="McCartney M.A."/>
            <person name="Auch B."/>
            <person name="Kono T."/>
            <person name="Mallez S."/>
            <person name="Becker A."/>
            <person name="Gohl D.M."/>
            <person name="Silverstein K.A.T."/>
            <person name="Koren S."/>
            <person name="Bechman K.B."/>
            <person name="Herman A."/>
            <person name="Abrahante J.E."/>
            <person name="Garbe J."/>
        </authorList>
    </citation>
    <scope>NUCLEOTIDE SEQUENCE</scope>
    <source>
        <strain evidence="1">Duluth1</strain>
        <tissue evidence="1">Whole animal</tissue>
    </source>
</reference>
<protein>
    <submittedName>
        <fullName evidence="1">Uncharacterized protein</fullName>
    </submittedName>
</protein>
<name>A0A9D4BU84_DREPO</name>
<gene>
    <name evidence="1" type="ORF">DPMN_069300</name>
</gene>
<dbReference type="EMBL" id="JAIWYP010000014">
    <property type="protein sequence ID" value="KAH3709835.1"/>
    <property type="molecule type" value="Genomic_DNA"/>
</dbReference>
<sequence length="70" mass="7726">MGLGGTGYGESSIQCNGYYSSFNSICSLAQLQTPYFGTSSRYQLLEVVTSMRSDANSSKKDFKSKMKREC</sequence>
<dbReference type="Proteomes" id="UP000828390">
    <property type="component" value="Unassembled WGS sequence"/>
</dbReference>
<accession>A0A9D4BU84</accession>
<dbReference type="AlphaFoldDB" id="A0A9D4BU84"/>
<evidence type="ECO:0000313" key="2">
    <source>
        <dbReference type="Proteomes" id="UP000828390"/>
    </source>
</evidence>
<organism evidence="1 2">
    <name type="scientific">Dreissena polymorpha</name>
    <name type="common">Zebra mussel</name>
    <name type="synonym">Mytilus polymorpha</name>
    <dbReference type="NCBI Taxonomy" id="45954"/>
    <lineage>
        <taxon>Eukaryota</taxon>
        <taxon>Metazoa</taxon>
        <taxon>Spiralia</taxon>
        <taxon>Lophotrochozoa</taxon>
        <taxon>Mollusca</taxon>
        <taxon>Bivalvia</taxon>
        <taxon>Autobranchia</taxon>
        <taxon>Heteroconchia</taxon>
        <taxon>Euheterodonta</taxon>
        <taxon>Imparidentia</taxon>
        <taxon>Neoheterodontei</taxon>
        <taxon>Myida</taxon>
        <taxon>Dreissenoidea</taxon>
        <taxon>Dreissenidae</taxon>
        <taxon>Dreissena</taxon>
    </lineage>
</organism>